<dbReference type="OrthoDB" id="27483at2759"/>
<proteinExistence type="predicted"/>
<sequence>MALQRNIIQEMFSYRFATHPNPNLSLAIWSMDPDLSPGNAFAKLSLPLRTATASSIVGPNRAIVRFMPNEIAFGNPRWGEWLRKSVLSNVRRDLGLDTREGPSGETLIELNEFLIIGDGGTVAAALRSVCP</sequence>
<evidence type="ECO:0000313" key="1">
    <source>
        <dbReference type="EMBL" id="RPB26218.1"/>
    </source>
</evidence>
<dbReference type="Proteomes" id="UP000267821">
    <property type="component" value="Unassembled WGS sequence"/>
</dbReference>
<reference evidence="1 2" key="1">
    <citation type="journal article" date="2018" name="Nat. Ecol. Evol.">
        <title>Pezizomycetes genomes reveal the molecular basis of ectomycorrhizal truffle lifestyle.</title>
        <authorList>
            <person name="Murat C."/>
            <person name="Payen T."/>
            <person name="Noel B."/>
            <person name="Kuo A."/>
            <person name="Morin E."/>
            <person name="Chen J."/>
            <person name="Kohler A."/>
            <person name="Krizsan K."/>
            <person name="Balestrini R."/>
            <person name="Da Silva C."/>
            <person name="Montanini B."/>
            <person name="Hainaut M."/>
            <person name="Levati E."/>
            <person name="Barry K.W."/>
            <person name="Belfiori B."/>
            <person name="Cichocki N."/>
            <person name="Clum A."/>
            <person name="Dockter R.B."/>
            <person name="Fauchery L."/>
            <person name="Guy J."/>
            <person name="Iotti M."/>
            <person name="Le Tacon F."/>
            <person name="Lindquist E.A."/>
            <person name="Lipzen A."/>
            <person name="Malagnac F."/>
            <person name="Mello A."/>
            <person name="Molinier V."/>
            <person name="Miyauchi S."/>
            <person name="Poulain J."/>
            <person name="Riccioni C."/>
            <person name="Rubini A."/>
            <person name="Sitrit Y."/>
            <person name="Splivallo R."/>
            <person name="Traeger S."/>
            <person name="Wang M."/>
            <person name="Zifcakova L."/>
            <person name="Wipf D."/>
            <person name="Zambonelli A."/>
            <person name="Paolocci F."/>
            <person name="Nowrousian M."/>
            <person name="Ottonello S."/>
            <person name="Baldrian P."/>
            <person name="Spatafora J.W."/>
            <person name="Henrissat B."/>
            <person name="Nagy L.G."/>
            <person name="Aury J.M."/>
            <person name="Wincker P."/>
            <person name="Grigoriev I.V."/>
            <person name="Bonfante P."/>
            <person name="Martin F.M."/>
        </authorList>
    </citation>
    <scope>NUCLEOTIDE SEQUENCE [LARGE SCALE GENOMIC DNA]</scope>
    <source>
        <strain evidence="1 2">ATCC MYA-4762</strain>
    </source>
</reference>
<evidence type="ECO:0000313" key="2">
    <source>
        <dbReference type="Proteomes" id="UP000267821"/>
    </source>
</evidence>
<dbReference type="InParanoid" id="A0A3N4LWZ2"/>
<protein>
    <submittedName>
        <fullName evidence="1">Uncharacterized protein</fullName>
    </submittedName>
</protein>
<name>A0A3N4LWZ2_9PEZI</name>
<accession>A0A3N4LWZ2</accession>
<dbReference type="EMBL" id="ML121535">
    <property type="protein sequence ID" value="RPB26218.1"/>
    <property type="molecule type" value="Genomic_DNA"/>
</dbReference>
<keyword evidence="2" id="KW-1185">Reference proteome</keyword>
<dbReference type="AlphaFoldDB" id="A0A3N4LWZ2"/>
<gene>
    <name evidence="1" type="ORF">L211DRAFT_835590</name>
</gene>
<organism evidence="1 2">
    <name type="scientific">Terfezia boudieri ATCC MYA-4762</name>
    <dbReference type="NCBI Taxonomy" id="1051890"/>
    <lineage>
        <taxon>Eukaryota</taxon>
        <taxon>Fungi</taxon>
        <taxon>Dikarya</taxon>
        <taxon>Ascomycota</taxon>
        <taxon>Pezizomycotina</taxon>
        <taxon>Pezizomycetes</taxon>
        <taxon>Pezizales</taxon>
        <taxon>Pezizaceae</taxon>
        <taxon>Terfezia</taxon>
    </lineage>
</organism>